<evidence type="ECO:0000256" key="10">
    <source>
        <dbReference type="ARBA" id="ARBA00049401"/>
    </source>
</evidence>
<dbReference type="GO" id="GO:0000166">
    <property type="term" value="F:nucleotide binding"/>
    <property type="evidence" value="ECO:0007669"/>
    <property type="project" value="UniProtKB-KW"/>
</dbReference>
<sequence>MKKNKLLEQLDIQIPLIVAPMAGGLSTPELVACAAQAGAIGFLACSYDSPENMDAQIKKVKQLTHKHFAVNLFTQHPALNLTEQQIEKAIVATNQYREELKIPSLTKLNPPYAPDFEKQFEIVLANIPKAFSFTFGLIKKEHIKECNKKRIVTIGTATQLKEALSLQELGVDALVAQGVEAGGHRGFFDPNENDPNISTDNLVSQFIKKLNIPVIAAGGIMNQKHIQKILSKGASAVQMGTAFLLSSEAGTSEPYRRALREKKRETELTKVFSGRYARGLKNRFMTEMKDKVTDSILPFPAQNALTRDIRSKAAQMDQEEFLSLWAGSNAHMIKEHSALEIISKLNFK</sequence>
<organism evidence="12 13">
    <name type="scientific">Silvanigrella aquatica</name>
    <dbReference type="NCBI Taxonomy" id="1915309"/>
    <lineage>
        <taxon>Bacteria</taxon>
        <taxon>Pseudomonadati</taxon>
        <taxon>Bdellovibrionota</taxon>
        <taxon>Oligoflexia</taxon>
        <taxon>Silvanigrellales</taxon>
        <taxon>Silvanigrellaceae</taxon>
        <taxon>Silvanigrella</taxon>
    </lineage>
</organism>
<keyword evidence="5" id="KW-0288">FMN</keyword>
<keyword evidence="4" id="KW-0285">Flavoprotein</keyword>
<evidence type="ECO:0000256" key="3">
    <source>
        <dbReference type="ARBA" id="ARBA00022575"/>
    </source>
</evidence>
<dbReference type="OrthoDB" id="5295714at2"/>
<dbReference type="EMBL" id="CP017834">
    <property type="protein sequence ID" value="APJ04316.1"/>
    <property type="molecule type" value="Genomic_DNA"/>
</dbReference>
<comment type="catalytic activity">
    <reaction evidence="10">
        <text>3 propionate 3-nitronate + 3 O2 + H2O = 3 3-oxopropanoate + 2 nitrate + nitrite + H2O2 + 3 H(+)</text>
        <dbReference type="Rhea" id="RHEA:57332"/>
        <dbReference type="ChEBI" id="CHEBI:15377"/>
        <dbReference type="ChEBI" id="CHEBI:15378"/>
        <dbReference type="ChEBI" id="CHEBI:15379"/>
        <dbReference type="ChEBI" id="CHEBI:16240"/>
        <dbReference type="ChEBI" id="CHEBI:16301"/>
        <dbReference type="ChEBI" id="CHEBI:17632"/>
        <dbReference type="ChEBI" id="CHEBI:33190"/>
        <dbReference type="ChEBI" id="CHEBI:136067"/>
    </reaction>
</comment>
<comment type="cofactor">
    <cofactor evidence="1">
        <name>FMN</name>
        <dbReference type="ChEBI" id="CHEBI:58210"/>
    </cofactor>
</comment>
<evidence type="ECO:0000313" key="12">
    <source>
        <dbReference type="EMBL" id="APJ04316.1"/>
    </source>
</evidence>
<dbReference type="GO" id="GO:0018580">
    <property type="term" value="F:nitronate monooxygenase activity"/>
    <property type="evidence" value="ECO:0007669"/>
    <property type="project" value="InterPro"/>
</dbReference>
<dbReference type="PANTHER" id="PTHR42747">
    <property type="entry name" value="NITRONATE MONOOXYGENASE-RELATED"/>
    <property type="match status" value="1"/>
</dbReference>
<evidence type="ECO:0000313" key="13">
    <source>
        <dbReference type="Proteomes" id="UP000184731"/>
    </source>
</evidence>
<keyword evidence="3" id="KW-0216">Detoxification</keyword>
<dbReference type="STRING" id="1915309.AXG55_10525"/>
<comment type="similarity">
    <text evidence="2">Belongs to the nitronate monooxygenase family. NMO class I subfamily.</text>
</comment>
<evidence type="ECO:0000256" key="2">
    <source>
        <dbReference type="ARBA" id="ARBA00009881"/>
    </source>
</evidence>
<dbReference type="GO" id="GO:0009636">
    <property type="term" value="P:response to toxic substance"/>
    <property type="evidence" value="ECO:0007669"/>
    <property type="project" value="UniProtKB-KW"/>
</dbReference>
<dbReference type="PANTHER" id="PTHR42747:SF3">
    <property type="entry name" value="NITRONATE MONOOXYGENASE-RELATED"/>
    <property type="match status" value="1"/>
</dbReference>
<dbReference type="FunFam" id="3.20.20.70:FF:000154">
    <property type="entry name" value="Probable nitronate monooxygenase"/>
    <property type="match status" value="1"/>
</dbReference>
<gene>
    <name evidence="12" type="ORF">AXG55_10525</name>
</gene>
<proteinExistence type="inferred from homology"/>
<evidence type="ECO:0000256" key="11">
    <source>
        <dbReference type="ARBA" id="ARBA00067136"/>
    </source>
</evidence>
<dbReference type="InterPro" id="IPR004136">
    <property type="entry name" value="NMO"/>
</dbReference>
<evidence type="ECO:0000256" key="7">
    <source>
        <dbReference type="ARBA" id="ARBA00023002"/>
    </source>
</evidence>
<evidence type="ECO:0000256" key="1">
    <source>
        <dbReference type="ARBA" id="ARBA00001917"/>
    </source>
</evidence>
<evidence type="ECO:0000256" key="9">
    <source>
        <dbReference type="ARBA" id="ARBA00031155"/>
    </source>
</evidence>
<dbReference type="Proteomes" id="UP000184731">
    <property type="component" value="Chromosome"/>
</dbReference>
<dbReference type="InterPro" id="IPR013785">
    <property type="entry name" value="Aldolase_TIM"/>
</dbReference>
<dbReference type="KEGG" id="saqi:AXG55_10525"/>
<accession>A0A1L4D296</accession>
<reference evidence="12 13" key="1">
    <citation type="submission" date="2016-10" db="EMBL/GenBank/DDBJ databases">
        <title>Silvanigrella aquatica sp. nov., isolated from a freshwater lake located in the Black Forest, Germany, description of Silvanigrellaceae fam. nov., Silvanigrellales ord. nov., reclassification of the order Bdellovibrionales in the class Oligoflexia, reclassification of the families Bacteriovoracaceae and Halobacteriovoraceae in the new order Bacteriovoracales ord. nov., and reclassification of the family Pseudobacteriovoracaceae in the order Oligoflexiales.</title>
        <authorList>
            <person name="Hahn M.W."/>
            <person name="Schmidt J."/>
            <person name="Koll U."/>
            <person name="Rohde M."/>
            <person name="Verbag S."/>
            <person name="Pitt A."/>
            <person name="Nakai R."/>
            <person name="Naganuma T."/>
            <person name="Lang E."/>
        </authorList>
    </citation>
    <scope>NUCLEOTIDE SEQUENCE [LARGE SCALE GENOMIC DNA]</scope>
    <source>
        <strain evidence="12 13">MWH-Nonnen-W8red</strain>
    </source>
</reference>
<keyword evidence="13" id="KW-1185">Reference proteome</keyword>
<evidence type="ECO:0000256" key="4">
    <source>
        <dbReference type="ARBA" id="ARBA00022630"/>
    </source>
</evidence>
<evidence type="ECO:0000256" key="5">
    <source>
        <dbReference type="ARBA" id="ARBA00022643"/>
    </source>
</evidence>
<name>A0A1L4D296_9BACT</name>
<dbReference type="SUPFAM" id="SSF51412">
    <property type="entry name" value="Inosine monophosphate dehydrogenase (IMPDH)"/>
    <property type="match status" value="1"/>
</dbReference>
<protein>
    <recommendedName>
        <fullName evidence="11">Nitronate monooxygenase</fullName>
    </recommendedName>
    <alternativeName>
        <fullName evidence="9">Propionate 3-nitronate monooxygenase</fullName>
    </alternativeName>
</protein>
<dbReference type="Pfam" id="PF03060">
    <property type="entry name" value="NMO"/>
    <property type="match status" value="1"/>
</dbReference>
<dbReference type="AlphaFoldDB" id="A0A1L4D296"/>
<evidence type="ECO:0000256" key="6">
    <source>
        <dbReference type="ARBA" id="ARBA00022741"/>
    </source>
</evidence>
<keyword evidence="8" id="KW-0503">Monooxygenase</keyword>
<keyword evidence="6" id="KW-0547">Nucleotide-binding</keyword>
<dbReference type="CDD" id="cd04730">
    <property type="entry name" value="NPD_like"/>
    <property type="match status" value="1"/>
</dbReference>
<evidence type="ECO:0000256" key="8">
    <source>
        <dbReference type="ARBA" id="ARBA00023033"/>
    </source>
</evidence>
<keyword evidence="7" id="KW-0560">Oxidoreductase</keyword>
<dbReference type="RefSeq" id="WP_148698073.1">
    <property type="nucleotide sequence ID" value="NZ_CP017834.1"/>
</dbReference>
<dbReference type="Gene3D" id="3.20.20.70">
    <property type="entry name" value="Aldolase class I"/>
    <property type="match status" value="1"/>
</dbReference>